<reference evidence="2 3" key="1">
    <citation type="submission" date="2019-12" db="EMBL/GenBank/DDBJ databases">
        <title>Microbes associate with the intestines of laboratory mice.</title>
        <authorList>
            <person name="Navarre W."/>
            <person name="Wong E."/>
        </authorList>
    </citation>
    <scope>NUCLEOTIDE SEQUENCE [LARGE SCALE GENOMIC DNA]</scope>
    <source>
        <strain evidence="2 3">NM51_B2-22</strain>
    </source>
</reference>
<accession>A0A7X3G8Q2</accession>
<dbReference type="PANTHER" id="PTHR40044:SF1">
    <property type="entry name" value="INTEGRAL MEMBRANE PROTEIN"/>
    <property type="match status" value="1"/>
</dbReference>
<keyword evidence="1" id="KW-0812">Transmembrane</keyword>
<dbReference type="AlphaFoldDB" id="A0A7X3G8Q2"/>
<feature type="transmembrane region" description="Helical" evidence="1">
    <location>
        <begin position="137"/>
        <end position="158"/>
    </location>
</feature>
<dbReference type="OrthoDB" id="1706970at2"/>
<feature type="transmembrane region" description="Helical" evidence="1">
    <location>
        <begin position="12"/>
        <end position="33"/>
    </location>
</feature>
<dbReference type="PIRSF" id="PIRSF031501">
    <property type="entry name" value="QueT"/>
    <property type="match status" value="1"/>
</dbReference>
<dbReference type="RefSeq" id="WP_160332977.1">
    <property type="nucleotide sequence ID" value="NZ_CATKDJ010000024.1"/>
</dbReference>
<protein>
    <submittedName>
        <fullName evidence="2">Queuosine transporter QueT</fullName>
    </submittedName>
</protein>
<gene>
    <name evidence="2" type="ORF">E5983_06000</name>
</gene>
<dbReference type="InterPro" id="IPR010387">
    <property type="entry name" value="QueT"/>
</dbReference>
<keyword evidence="1" id="KW-0472">Membrane</keyword>
<comment type="caution">
    <text evidence="2">The sequence shown here is derived from an EMBL/GenBank/DDBJ whole genome shotgun (WGS) entry which is preliminary data.</text>
</comment>
<dbReference type="Pfam" id="PF06177">
    <property type="entry name" value="QueT"/>
    <property type="match status" value="1"/>
</dbReference>
<dbReference type="PANTHER" id="PTHR40044">
    <property type="entry name" value="INTEGRAL MEMBRANE PROTEIN-RELATED"/>
    <property type="match status" value="1"/>
</dbReference>
<evidence type="ECO:0000313" key="3">
    <source>
        <dbReference type="Proteomes" id="UP000461595"/>
    </source>
</evidence>
<organism evidence="2 3">
    <name type="scientific">Streptococcus danieliae</name>
    <dbReference type="NCBI Taxonomy" id="747656"/>
    <lineage>
        <taxon>Bacteria</taxon>
        <taxon>Bacillati</taxon>
        <taxon>Bacillota</taxon>
        <taxon>Bacilli</taxon>
        <taxon>Lactobacillales</taxon>
        <taxon>Streptococcaceae</taxon>
        <taxon>Streptococcus</taxon>
    </lineage>
</organism>
<evidence type="ECO:0000313" key="2">
    <source>
        <dbReference type="EMBL" id="MVX59191.1"/>
    </source>
</evidence>
<dbReference type="Proteomes" id="UP000461595">
    <property type="component" value="Unassembled WGS sequence"/>
</dbReference>
<dbReference type="EMBL" id="WSRS01000048">
    <property type="protein sequence ID" value="MVX59191.1"/>
    <property type="molecule type" value="Genomic_DNA"/>
</dbReference>
<sequence>MKSLTTKDLAQISLVAALYVLLTVLPPFNALSYGAYQLRLSEMLNFFAFLHPKYILALTVGCMIANFYSFGIIDVFVGGGSTLIFVALGVWLFQSYVGHGKILNVFDKGYFFFSLFFASSMFTIALELHLLQGLPFFLTWFTTGLGELLSLLVGALLFQNMEKRLRTLF</sequence>
<name>A0A7X3G8Q2_9STRE</name>
<feature type="transmembrane region" description="Helical" evidence="1">
    <location>
        <begin position="79"/>
        <end position="98"/>
    </location>
</feature>
<evidence type="ECO:0000256" key="1">
    <source>
        <dbReference type="SAM" id="Phobius"/>
    </source>
</evidence>
<feature type="transmembrane region" description="Helical" evidence="1">
    <location>
        <begin position="110"/>
        <end position="131"/>
    </location>
</feature>
<proteinExistence type="predicted"/>
<feature type="transmembrane region" description="Helical" evidence="1">
    <location>
        <begin position="54"/>
        <end position="73"/>
    </location>
</feature>
<keyword evidence="1" id="KW-1133">Transmembrane helix</keyword>